<evidence type="ECO:0000256" key="6">
    <source>
        <dbReference type="PROSITE-ProRule" id="PRU00504"/>
    </source>
</evidence>
<protein>
    <submittedName>
        <fullName evidence="10">Uncharacterized protein</fullName>
    </submittedName>
</protein>
<evidence type="ECO:0000256" key="2">
    <source>
        <dbReference type="ARBA" id="ARBA00022737"/>
    </source>
</evidence>
<feature type="domain" description="RING-type" evidence="8">
    <location>
        <begin position="137"/>
        <end position="178"/>
    </location>
</feature>
<evidence type="ECO:0000259" key="9">
    <source>
        <dbReference type="PROSITE" id="PS50119"/>
    </source>
</evidence>
<dbReference type="PROSITE" id="PS50119">
    <property type="entry name" value="ZF_BBOX"/>
    <property type="match status" value="1"/>
</dbReference>
<dbReference type="GO" id="GO:0008270">
    <property type="term" value="F:zinc ion binding"/>
    <property type="evidence" value="ECO:0007669"/>
    <property type="project" value="UniProtKB-KW"/>
</dbReference>
<evidence type="ECO:0000313" key="10">
    <source>
        <dbReference type="EMBL" id="CAD5120069.1"/>
    </source>
</evidence>
<keyword evidence="11" id="KW-1185">Reference proteome</keyword>
<dbReference type="InterPro" id="IPR011042">
    <property type="entry name" value="6-blade_b-propeller_TolB-like"/>
</dbReference>
<dbReference type="PANTHER" id="PTHR24104:SF25">
    <property type="entry name" value="PROTEIN LIN-41"/>
    <property type="match status" value="1"/>
</dbReference>
<dbReference type="GO" id="GO:0043161">
    <property type="term" value="P:proteasome-mediated ubiquitin-dependent protein catabolic process"/>
    <property type="evidence" value="ECO:0007669"/>
    <property type="project" value="TreeGrafter"/>
</dbReference>
<feature type="coiled-coil region" evidence="7">
    <location>
        <begin position="335"/>
        <end position="381"/>
    </location>
</feature>
<dbReference type="Gene3D" id="2.120.10.30">
    <property type="entry name" value="TolB, C-terminal domain"/>
    <property type="match status" value="2"/>
</dbReference>
<gene>
    <name evidence="10" type="ORF">DGYR_LOCUS8220</name>
</gene>
<dbReference type="CDD" id="cd05819">
    <property type="entry name" value="NHL"/>
    <property type="match status" value="1"/>
</dbReference>
<evidence type="ECO:0000256" key="7">
    <source>
        <dbReference type="SAM" id="Coils"/>
    </source>
</evidence>
<evidence type="ECO:0000313" key="11">
    <source>
        <dbReference type="Proteomes" id="UP000549394"/>
    </source>
</evidence>
<dbReference type="EMBL" id="CAJFCJ010000012">
    <property type="protein sequence ID" value="CAD5120069.1"/>
    <property type="molecule type" value="Genomic_DNA"/>
</dbReference>
<dbReference type="Pfam" id="PF00643">
    <property type="entry name" value="zf-B_box"/>
    <property type="match status" value="1"/>
</dbReference>
<feature type="domain" description="B box-type" evidence="9">
    <location>
        <begin position="263"/>
        <end position="303"/>
    </location>
</feature>
<evidence type="ECO:0000256" key="4">
    <source>
        <dbReference type="ARBA" id="ARBA00022833"/>
    </source>
</evidence>
<dbReference type="InterPro" id="IPR001841">
    <property type="entry name" value="Znf_RING"/>
</dbReference>
<evidence type="ECO:0000256" key="3">
    <source>
        <dbReference type="ARBA" id="ARBA00022771"/>
    </source>
</evidence>
<proteinExistence type="predicted"/>
<dbReference type="GO" id="GO:0061630">
    <property type="term" value="F:ubiquitin protein ligase activity"/>
    <property type="evidence" value="ECO:0007669"/>
    <property type="project" value="TreeGrafter"/>
</dbReference>
<name>A0A7I8VW87_9ANNE</name>
<dbReference type="GO" id="GO:0000209">
    <property type="term" value="P:protein polyubiquitination"/>
    <property type="evidence" value="ECO:0007669"/>
    <property type="project" value="TreeGrafter"/>
</dbReference>
<comment type="caution">
    <text evidence="10">The sequence shown here is derived from an EMBL/GenBank/DDBJ whole genome shotgun (WGS) entry which is preliminary data.</text>
</comment>
<evidence type="ECO:0000256" key="5">
    <source>
        <dbReference type="PROSITE-ProRule" id="PRU00024"/>
    </source>
</evidence>
<keyword evidence="7" id="KW-0175">Coiled coil</keyword>
<dbReference type="AlphaFoldDB" id="A0A7I8VW87"/>
<keyword evidence="1" id="KW-0479">Metal-binding</keyword>
<accession>A0A7I8VW87</accession>
<keyword evidence="4" id="KW-0862">Zinc</keyword>
<feature type="repeat" description="NHL" evidence="6">
    <location>
        <begin position="754"/>
        <end position="784"/>
    </location>
</feature>
<reference evidence="10 11" key="1">
    <citation type="submission" date="2020-08" db="EMBL/GenBank/DDBJ databases">
        <authorList>
            <person name="Hejnol A."/>
        </authorList>
    </citation>
    <scope>NUCLEOTIDE SEQUENCE [LARGE SCALE GENOMIC DNA]</scope>
</reference>
<dbReference type="InterPro" id="IPR000315">
    <property type="entry name" value="Znf_B-box"/>
</dbReference>
<dbReference type="InterPro" id="IPR001258">
    <property type="entry name" value="NHL_repeat"/>
</dbReference>
<evidence type="ECO:0000256" key="1">
    <source>
        <dbReference type="ARBA" id="ARBA00022723"/>
    </source>
</evidence>
<dbReference type="PROSITE" id="PS50089">
    <property type="entry name" value="ZF_RING_2"/>
    <property type="match status" value="1"/>
</dbReference>
<dbReference type="SUPFAM" id="SSF57845">
    <property type="entry name" value="B-box zinc-binding domain"/>
    <property type="match status" value="1"/>
</dbReference>
<dbReference type="SMART" id="SM00336">
    <property type="entry name" value="BBOX"/>
    <property type="match status" value="1"/>
</dbReference>
<dbReference type="Pfam" id="PF01436">
    <property type="entry name" value="NHL"/>
    <property type="match status" value="1"/>
</dbReference>
<dbReference type="Proteomes" id="UP000549394">
    <property type="component" value="Unassembled WGS sequence"/>
</dbReference>
<dbReference type="OrthoDB" id="6265224at2759"/>
<dbReference type="PANTHER" id="PTHR24104">
    <property type="entry name" value="E3 UBIQUITIN-PROTEIN LIGASE NHLRC1-RELATED"/>
    <property type="match status" value="1"/>
</dbReference>
<keyword evidence="2" id="KW-0677">Repeat</keyword>
<keyword evidence="3 5" id="KW-0863">Zinc-finger</keyword>
<dbReference type="PROSITE" id="PS00518">
    <property type="entry name" value="ZF_RING_1"/>
    <property type="match status" value="1"/>
</dbReference>
<dbReference type="InterPro" id="IPR050952">
    <property type="entry name" value="TRIM-NHL_E3_ligases"/>
</dbReference>
<evidence type="ECO:0000259" key="8">
    <source>
        <dbReference type="PROSITE" id="PS50089"/>
    </source>
</evidence>
<organism evidence="10 11">
    <name type="scientific">Dimorphilus gyrociliatus</name>
    <dbReference type="NCBI Taxonomy" id="2664684"/>
    <lineage>
        <taxon>Eukaryota</taxon>
        <taxon>Metazoa</taxon>
        <taxon>Spiralia</taxon>
        <taxon>Lophotrochozoa</taxon>
        <taxon>Annelida</taxon>
        <taxon>Polychaeta</taxon>
        <taxon>Polychaeta incertae sedis</taxon>
        <taxon>Dinophilidae</taxon>
        <taxon>Dimorphilus</taxon>
    </lineage>
</organism>
<dbReference type="PROSITE" id="PS51125">
    <property type="entry name" value="NHL"/>
    <property type="match status" value="1"/>
</dbReference>
<sequence length="827" mass="92312">MLCSMRSSAVLQQTEIRSYSLPKDGSGTFAKLQKPKSASELDRVDKSICQCIKQEEINNLGLYETHFPERRPDYANPLCLIKSQSEVTLPSVLRVGSFVDSESKSPVSFETILKKSSDLDALKETLNKDFLRRTLSCISCNCLSTSSKLLACLHSVCIDCLLRHSPPESSNPFQCPNCFVFTDKTSLTAHTLAESVGEIEKFCNCELFCYDCSNLESLQKCSACGQFRCLQCSVKHLKAYRNHIAIDATDFGTEVTFSSARQLQKAYCLLHRKPIDGFCARCDELVCESCKLPTHLRHPIHSLGLASKPFEKKSEVLRETVEETLKPHTNYEMLISDYEKELEERVSELKKEINAHAQSLHRKIEDERTILMEELDMTQQKEKCKLQTRRRCLKETKQTFETAINYVNVLLQYSNPIDVLNSRHQVCSRLESLSAVKPPTSVAKRTLYFNPTKSNEKLLGILDSYPVWPTVPISRGLNMGKMPNSSPTELKGTVEFKRELTCAVPHCDDSDPVVVAICVLDDNSGYLIVDNANKCIKLLSREGEVKQSIGRRGEYLLKDPRDVAVLPQGHVVVADQDRLAVFTRLGDHVMDIKPFFDVIAVTVNHQGQILALDGSSKIINVYSPVNGEFLYSIPDSVRPKVVRIDETKTQSFGDEEVPTRLGVLLGITQPSKSAPCSPAINRKSYGQVSAVDSLSSTDSGCSDNCSVLQNPKFMTVSNSNEVLVTDVANPHIKFFTMNGNYKRSEQATHLIGVLKKPAGICCDSDGYIIVADEGSHRVHLYRPDGKFLQYLVTKKDCIESPLAVATDLDGLLLISQRNGKIKVLSYS</sequence>
<dbReference type="SUPFAM" id="SSF101898">
    <property type="entry name" value="NHL repeat"/>
    <property type="match status" value="1"/>
</dbReference>
<dbReference type="Gene3D" id="3.30.160.60">
    <property type="entry name" value="Classic Zinc Finger"/>
    <property type="match status" value="1"/>
</dbReference>
<dbReference type="InterPro" id="IPR017907">
    <property type="entry name" value="Znf_RING_CS"/>
</dbReference>